<comment type="caution">
    <text evidence="5">The sequence shown here is derived from an EMBL/GenBank/DDBJ whole genome shotgun (WGS) entry which is preliminary data.</text>
</comment>
<sequence>PVHGSPNDSPRNTSTATPPHTQLQPSASAIVTGIVNRLRTRRRINVTAHTSGTTIKKRRGRPPKAKTKAKPAPVPGNTGATCDLATVMMMIRDLTESVNELHALNKTNSDLVKQLARKSADNEELHKENAALRGQIKSNANLPKPKSLLIGSSILRDVDETKLENTDVTCIRGGTISDVHKRLTEKADRYDKIYLQIGSNDCKRNSDVELICENYKMLLKGAKQCCESLVVSSITPRLDDNEAQARVEQVNGFLICHCIDEDVKYIDNDTTFKLQDGSINDGFLAPDHLHLADAGTNRLIKNLNIKTNMSDITKPKETRFPPRRPNQKPNEQLRQTRSTAPPPMNSQTYEAPHQPPRRPSTHATRRPPNHVPQRPSKNSNPKPSLDGYIQTNKPKQSNAYQPPRQHSNMNTDNVQKCFKCSETGHLANSCWHPAMVRCHACKELGHKQSNCPNTHQHHNGQSKLNANHANLAGLRHSYNSEPNYVPSLLTSNRFSVLA</sequence>
<dbReference type="GO" id="GO:0008270">
    <property type="term" value="F:zinc ion binding"/>
    <property type="evidence" value="ECO:0007669"/>
    <property type="project" value="UniProtKB-KW"/>
</dbReference>
<feature type="region of interest" description="Disordered" evidence="3">
    <location>
        <begin position="47"/>
        <end position="78"/>
    </location>
</feature>
<dbReference type="Proteomes" id="UP000749559">
    <property type="component" value="Unassembled WGS sequence"/>
</dbReference>
<feature type="compositionally biased region" description="Polar residues" evidence="3">
    <location>
        <begin position="389"/>
        <end position="408"/>
    </location>
</feature>
<evidence type="ECO:0000313" key="6">
    <source>
        <dbReference type="Proteomes" id="UP000749559"/>
    </source>
</evidence>
<evidence type="ECO:0000256" key="2">
    <source>
        <dbReference type="SAM" id="Coils"/>
    </source>
</evidence>
<reference evidence="5" key="1">
    <citation type="submission" date="2022-03" db="EMBL/GenBank/DDBJ databases">
        <authorList>
            <person name="Martin C."/>
        </authorList>
    </citation>
    <scope>NUCLEOTIDE SEQUENCE</scope>
</reference>
<feature type="region of interest" description="Disordered" evidence="3">
    <location>
        <begin position="310"/>
        <end position="408"/>
    </location>
</feature>
<protein>
    <recommendedName>
        <fullName evidence="4">CCHC-type domain-containing protein</fullName>
    </recommendedName>
</protein>
<dbReference type="Gene3D" id="3.40.50.12690">
    <property type="match status" value="1"/>
</dbReference>
<dbReference type="SUPFAM" id="SSF52266">
    <property type="entry name" value="SGNH hydrolase"/>
    <property type="match status" value="1"/>
</dbReference>
<gene>
    <name evidence="5" type="ORF">OFUS_LOCUS25185</name>
</gene>
<feature type="domain" description="CCHC-type" evidence="4">
    <location>
        <begin position="416"/>
        <end position="430"/>
    </location>
</feature>
<dbReference type="OrthoDB" id="6110336at2759"/>
<organism evidence="5 6">
    <name type="scientific">Owenia fusiformis</name>
    <name type="common">Polychaete worm</name>
    <dbReference type="NCBI Taxonomy" id="6347"/>
    <lineage>
        <taxon>Eukaryota</taxon>
        <taxon>Metazoa</taxon>
        <taxon>Spiralia</taxon>
        <taxon>Lophotrochozoa</taxon>
        <taxon>Annelida</taxon>
        <taxon>Polychaeta</taxon>
        <taxon>Sedentaria</taxon>
        <taxon>Canalipalpata</taxon>
        <taxon>Sabellida</taxon>
        <taxon>Oweniida</taxon>
        <taxon>Oweniidae</taxon>
        <taxon>Owenia</taxon>
    </lineage>
</organism>
<evidence type="ECO:0000256" key="1">
    <source>
        <dbReference type="PROSITE-ProRule" id="PRU00047"/>
    </source>
</evidence>
<name>A0A8S4Q6D4_OWEFU</name>
<feature type="region of interest" description="Disordered" evidence="3">
    <location>
        <begin position="1"/>
        <end position="24"/>
    </location>
</feature>
<dbReference type="EMBL" id="CAIIXF020000012">
    <property type="protein sequence ID" value="CAH1801393.1"/>
    <property type="molecule type" value="Genomic_DNA"/>
</dbReference>
<proteinExistence type="predicted"/>
<dbReference type="Gene3D" id="4.10.60.10">
    <property type="entry name" value="Zinc finger, CCHC-type"/>
    <property type="match status" value="1"/>
</dbReference>
<dbReference type="Pfam" id="PF00098">
    <property type="entry name" value="zf-CCHC"/>
    <property type="match status" value="1"/>
</dbReference>
<dbReference type="PROSITE" id="PS50158">
    <property type="entry name" value="ZF_CCHC"/>
    <property type="match status" value="1"/>
</dbReference>
<dbReference type="SUPFAM" id="SSF57756">
    <property type="entry name" value="Retrovirus zinc finger-like domains"/>
    <property type="match status" value="1"/>
</dbReference>
<dbReference type="InterPro" id="IPR036875">
    <property type="entry name" value="Znf_CCHC_sf"/>
</dbReference>
<feature type="compositionally biased region" description="Basic residues" evidence="3">
    <location>
        <begin position="355"/>
        <end position="368"/>
    </location>
</feature>
<dbReference type="SMART" id="SM00343">
    <property type="entry name" value="ZnF_C2HC"/>
    <property type="match status" value="2"/>
</dbReference>
<evidence type="ECO:0000256" key="3">
    <source>
        <dbReference type="SAM" id="MobiDB-lite"/>
    </source>
</evidence>
<keyword evidence="6" id="KW-1185">Reference proteome</keyword>
<feature type="non-terminal residue" evidence="5">
    <location>
        <position position="1"/>
    </location>
</feature>
<dbReference type="AlphaFoldDB" id="A0A8S4Q6D4"/>
<evidence type="ECO:0000313" key="5">
    <source>
        <dbReference type="EMBL" id="CAH1801393.1"/>
    </source>
</evidence>
<feature type="coiled-coil region" evidence="2">
    <location>
        <begin position="108"/>
        <end position="135"/>
    </location>
</feature>
<feature type="compositionally biased region" description="Basic residues" evidence="3">
    <location>
        <begin position="55"/>
        <end position="69"/>
    </location>
</feature>
<dbReference type="GO" id="GO:0003676">
    <property type="term" value="F:nucleic acid binding"/>
    <property type="evidence" value="ECO:0007669"/>
    <property type="project" value="InterPro"/>
</dbReference>
<keyword evidence="1" id="KW-0479">Metal-binding</keyword>
<dbReference type="InterPro" id="IPR001878">
    <property type="entry name" value="Znf_CCHC"/>
</dbReference>
<keyword evidence="1" id="KW-0862">Zinc</keyword>
<evidence type="ECO:0000259" key="4">
    <source>
        <dbReference type="PROSITE" id="PS50158"/>
    </source>
</evidence>
<feature type="compositionally biased region" description="Polar residues" evidence="3">
    <location>
        <begin position="327"/>
        <end position="349"/>
    </location>
</feature>
<keyword evidence="1" id="KW-0863">Zinc-finger</keyword>
<keyword evidence="2" id="KW-0175">Coiled coil</keyword>
<dbReference type="Gene3D" id="3.40.50.12700">
    <property type="match status" value="1"/>
</dbReference>
<accession>A0A8S4Q6D4</accession>